<dbReference type="Gene3D" id="1.10.8.430">
    <property type="entry name" value="Helical domain of apoptotic protease-activating factors"/>
    <property type="match status" value="1"/>
</dbReference>
<dbReference type="InterPro" id="IPR050905">
    <property type="entry name" value="Plant_NBS-LRR"/>
</dbReference>
<dbReference type="SUPFAM" id="SSF52058">
    <property type="entry name" value="L domain-like"/>
    <property type="match status" value="3"/>
</dbReference>
<keyword evidence="10" id="KW-1185">Reference proteome</keyword>
<keyword evidence="2" id="KW-0433">Leucine-rich repeat</keyword>
<sequence length="1338" mass="152567">MSFSHQPKMQEEVIDTLMPLVLSGTNNTHGSDQAQSIQGNENACEGEVEHGGGHDNRDTQNLLLDNIVDSRIQETWKNKGKQPMERLELSAQNILHEEDEIRIAEQEKYGVEYLVPSAQKNIETLWKCLNNASIRTIGLEGIGGIGKRWTVSHVVERALVANHFDFIIWVNLQSRSRPMLNQIVDQLNLLSTTTENDDGKEVSDLELMEGISKTLAGKSYLLILRDIQHHSGSTLSDLGVPHPNTQKPSKVLFLGARYWFQQNNIDQVLTFKHLPKDEAWLLFCEKTGSQFDSPGMHELAETLLESCGGLPLKIVTLAGALRNVKGPTSARLMENVQKAYKLIISRSMYHYEAMFNMLPSKEVKDCIVYCSSYHLYYHISVKGLITSWIAEGLLDECNCLEAAHEKAQKIIKDLIDRHLLIRYDDRHVIMNYDVRLCFSSMIHILLEKAGRSMRLTVPELFTEHESFRMISMMNESFEIKYPSYATKSSSKSSTLLLYGKDGCLPGEIPDAFFAKTNHLQFLSILHAGIRYLPSSLSNLKNVCALVVRGCIALDNVDTIRELHCLVVLNLSGASSLMELPDDFFEHMQLLQCLDLSESQLKQLPSSFSNLGNIQRLILRGCSYLKTLPRHVGDKLIVLDLSGATALGEIPNEFIEKQRSLQLLDLSGTVVDRLIYPNGVHRDLRYLFLKGSRIKTLPHPEAFVKLQELDLSGASEFKEFQSITSSSNRSIKKIDLSKTQIVSLPNLSKYPNLCQLCLKSCVYLEELPHLELKKLQVLDLSGSTNFRRFQDDSFGNMDQLEIIDFSGTKITKLPSVSECLKLRHLLLKGCEYLMELPPFQLENLEILNLSGTQVVKLPNLSKCCFLSELLLRKCTKLVTIPHLEALERLEVLDLSGATSLKKFQYKPIEVNSSTFSHCIDCIRNFQKLDLTTSPLEISPSSLPELENLPQLFLRGCSCSLLQPHPEMPRNYEVLDFSCMQIRYFSDGSSKWTDLRFLGMLNQKHLWDFDYGNTEEVSKHLKFDQHEADDVGITAIRIISSNINQFNFMKNNSQMWERDFQKFHYCLCSPKEWEKEKDIYLHQRRVVFKDIYYQVSQIPHSTAPDHVFEICGFELFPVIIDEVLGHVKILYLKKNSFITRLSDLGAGNDMVMRELWIERCESMECAFYGDEMKENLALGRFLENLWVSNLSKLRSLFLGEMQPKSFTCLKHLSIDCCPSLITVFSSHLELVSLETLKIKFCDKVQNIFGESESGEQTLPKLNTLTLWRLSQLQNICRGGLPSLKNVRVKGCSKLLKLPVSASNVSSVIDIRGEAIWWNNLVWEDKSIMSRLSFTELRRFL</sequence>
<feature type="domain" description="Disease resistance protein At4g27190-like leucine-rich repeats" evidence="8">
    <location>
        <begin position="1185"/>
        <end position="1295"/>
    </location>
</feature>
<feature type="coiled-coil region" evidence="5">
    <location>
        <begin position="390"/>
        <end position="417"/>
    </location>
</feature>
<keyword evidence="3" id="KW-0677">Repeat</keyword>
<dbReference type="GO" id="GO:0043531">
    <property type="term" value="F:ADP binding"/>
    <property type="evidence" value="ECO:0007669"/>
    <property type="project" value="InterPro"/>
</dbReference>
<evidence type="ECO:0000256" key="1">
    <source>
        <dbReference type="ARBA" id="ARBA00008894"/>
    </source>
</evidence>
<dbReference type="InterPro" id="IPR001611">
    <property type="entry name" value="Leu-rich_rpt"/>
</dbReference>
<evidence type="ECO:0000256" key="6">
    <source>
        <dbReference type="SAM" id="MobiDB-lite"/>
    </source>
</evidence>
<dbReference type="InterPro" id="IPR032675">
    <property type="entry name" value="LRR_dom_sf"/>
</dbReference>
<dbReference type="OrthoDB" id="28057at2759"/>
<dbReference type="Pfam" id="PF13855">
    <property type="entry name" value="LRR_8"/>
    <property type="match status" value="1"/>
</dbReference>
<gene>
    <name evidence="9" type="ORF">AQUCO_00500064v1</name>
</gene>
<dbReference type="Pfam" id="PF00931">
    <property type="entry name" value="NB-ARC"/>
    <property type="match status" value="1"/>
</dbReference>
<protein>
    <submittedName>
        <fullName evidence="9">Uncharacterized protein</fullName>
    </submittedName>
</protein>
<keyword evidence="4" id="KW-0067">ATP-binding</keyword>
<dbReference type="Pfam" id="PF23247">
    <property type="entry name" value="LRR_RPS2"/>
    <property type="match status" value="1"/>
</dbReference>
<feature type="compositionally biased region" description="Basic and acidic residues" evidence="6">
    <location>
        <begin position="47"/>
        <end position="58"/>
    </location>
</feature>
<name>A0A2G5EQ73_AQUCA</name>
<dbReference type="FunCoup" id="A0A2G5EQ73">
    <property type="interactions" value="96"/>
</dbReference>
<feature type="domain" description="NB-ARC" evidence="7">
    <location>
        <begin position="119"/>
        <end position="288"/>
    </location>
</feature>
<organism evidence="9 10">
    <name type="scientific">Aquilegia coerulea</name>
    <name type="common">Rocky mountain columbine</name>
    <dbReference type="NCBI Taxonomy" id="218851"/>
    <lineage>
        <taxon>Eukaryota</taxon>
        <taxon>Viridiplantae</taxon>
        <taxon>Streptophyta</taxon>
        <taxon>Embryophyta</taxon>
        <taxon>Tracheophyta</taxon>
        <taxon>Spermatophyta</taxon>
        <taxon>Magnoliopsida</taxon>
        <taxon>Ranunculales</taxon>
        <taxon>Ranunculaceae</taxon>
        <taxon>Thalictroideae</taxon>
        <taxon>Aquilegia</taxon>
    </lineage>
</organism>
<comment type="similarity">
    <text evidence="1">Belongs to the disease resistance NB-LRR family.</text>
</comment>
<dbReference type="InterPro" id="IPR003591">
    <property type="entry name" value="Leu-rich_rpt_typical-subtyp"/>
</dbReference>
<accession>A0A2G5EQ73</accession>
<dbReference type="InterPro" id="IPR002182">
    <property type="entry name" value="NB-ARC"/>
</dbReference>
<evidence type="ECO:0000313" key="10">
    <source>
        <dbReference type="Proteomes" id="UP000230069"/>
    </source>
</evidence>
<dbReference type="InParanoid" id="A0A2G5EQ73"/>
<dbReference type="Proteomes" id="UP000230069">
    <property type="component" value="Unassembled WGS sequence"/>
</dbReference>
<feature type="compositionally biased region" description="Polar residues" evidence="6">
    <location>
        <begin position="24"/>
        <end position="41"/>
    </location>
</feature>
<dbReference type="PANTHER" id="PTHR33463">
    <property type="entry name" value="NB-ARC DOMAIN-CONTAINING PROTEIN-RELATED"/>
    <property type="match status" value="1"/>
</dbReference>
<dbReference type="SMART" id="SM00369">
    <property type="entry name" value="LRR_TYP"/>
    <property type="match status" value="5"/>
</dbReference>
<evidence type="ECO:0000256" key="2">
    <source>
        <dbReference type="ARBA" id="ARBA00022614"/>
    </source>
</evidence>
<dbReference type="PANTHER" id="PTHR33463:SF167">
    <property type="entry name" value="PUTATIVE-RELATED"/>
    <property type="match status" value="1"/>
</dbReference>
<feature type="region of interest" description="Disordered" evidence="6">
    <location>
        <begin position="24"/>
        <end position="59"/>
    </location>
</feature>
<dbReference type="STRING" id="218851.A0A2G5EQ73"/>
<evidence type="ECO:0000256" key="4">
    <source>
        <dbReference type="ARBA" id="ARBA00022840"/>
    </source>
</evidence>
<evidence type="ECO:0000256" key="3">
    <source>
        <dbReference type="ARBA" id="ARBA00022737"/>
    </source>
</evidence>
<dbReference type="InterPro" id="IPR042197">
    <property type="entry name" value="Apaf_helical"/>
</dbReference>
<evidence type="ECO:0000313" key="9">
    <source>
        <dbReference type="EMBL" id="PIA57888.1"/>
    </source>
</evidence>
<dbReference type="EMBL" id="KZ305022">
    <property type="protein sequence ID" value="PIA57888.1"/>
    <property type="molecule type" value="Genomic_DNA"/>
</dbReference>
<dbReference type="InterPro" id="IPR057135">
    <property type="entry name" value="At4g27190-like_LRR"/>
</dbReference>
<evidence type="ECO:0000256" key="5">
    <source>
        <dbReference type="SAM" id="Coils"/>
    </source>
</evidence>
<evidence type="ECO:0000259" key="7">
    <source>
        <dbReference type="Pfam" id="PF00931"/>
    </source>
</evidence>
<keyword evidence="4" id="KW-0547">Nucleotide-binding</keyword>
<reference evidence="9 10" key="1">
    <citation type="submission" date="2017-09" db="EMBL/GenBank/DDBJ databases">
        <title>WGS assembly of Aquilegia coerulea Goldsmith.</title>
        <authorList>
            <person name="Hodges S."/>
            <person name="Kramer E."/>
            <person name="Nordborg M."/>
            <person name="Tomkins J."/>
            <person name="Borevitz J."/>
            <person name="Derieg N."/>
            <person name="Yan J."/>
            <person name="Mihaltcheva S."/>
            <person name="Hayes R.D."/>
            <person name="Rokhsar D."/>
        </authorList>
    </citation>
    <scope>NUCLEOTIDE SEQUENCE [LARGE SCALE GENOMIC DNA]</scope>
    <source>
        <strain evidence="10">cv. Goldsmith</strain>
    </source>
</reference>
<dbReference type="PROSITE" id="PS51450">
    <property type="entry name" value="LRR"/>
    <property type="match status" value="1"/>
</dbReference>
<dbReference type="PRINTS" id="PR00364">
    <property type="entry name" value="DISEASERSIST"/>
</dbReference>
<dbReference type="InterPro" id="IPR027417">
    <property type="entry name" value="P-loop_NTPase"/>
</dbReference>
<dbReference type="GO" id="GO:0005524">
    <property type="term" value="F:ATP binding"/>
    <property type="evidence" value="ECO:0007669"/>
    <property type="project" value="UniProtKB-KW"/>
</dbReference>
<keyword evidence="5" id="KW-0175">Coiled coil</keyword>
<dbReference type="Gene3D" id="3.40.50.300">
    <property type="entry name" value="P-loop containing nucleotide triphosphate hydrolases"/>
    <property type="match status" value="1"/>
</dbReference>
<dbReference type="Gene3D" id="3.80.10.10">
    <property type="entry name" value="Ribonuclease Inhibitor"/>
    <property type="match status" value="3"/>
</dbReference>
<proteinExistence type="inferred from homology"/>
<evidence type="ECO:0000259" key="8">
    <source>
        <dbReference type="Pfam" id="PF23247"/>
    </source>
</evidence>
<dbReference type="SUPFAM" id="SSF52540">
    <property type="entry name" value="P-loop containing nucleoside triphosphate hydrolases"/>
    <property type="match status" value="1"/>
</dbReference>